<dbReference type="PANTHER" id="PTHR16146:SF21">
    <property type="entry name" value="INTELECTIN-2"/>
    <property type="match status" value="1"/>
</dbReference>
<evidence type="ECO:0000313" key="7">
    <source>
        <dbReference type="Ensembl" id="ENSMMUP00000015791.4"/>
    </source>
</evidence>
<keyword evidence="3" id="KW-0106">Calcium</keyword>
<evidence type="ECO:0000256" key="3">
    <source>
        <dbReference type="ARBA" id="ARBA00022837"/>
    </source>
</evidence>
<dbReference type="InterPro" id="IPR002181">
    <property type="entry name" value="Fibrinogen_a/b/g_C_dom"/>
</dbReference>
<reference evidence="8" key="1">
    <citation type="journal article" date="2007" name="Science">
        <title>Evolutionary and biomedical insights from the rhesus macaque genome.</title>
        <authorList>
            <person name="Gibbs R.A."/>
            <person name="Rogers J."/>
            <person name="Katze M.G."/>
            <person name="Bumgarner R."/>
            <person name="Weinstock G.M."/>
            <person name="Mardis E.R."/>
            <person name="Remington K.A."/>
            <person name="Strausberg R.L."/>
            <person name="Venter J.C."/>
            <person name="Wilson R.K."/>
            <person name="Batzer M.A."/>
            <person name="Bustamante C.D."/>
            <person name="Eichler E.E."/>
            <person name="Hahn M.W."/>
            <person name="Hardison R.C."/>
            <person name="Makova K.D."/>
            <person name="Miller W."/>
            <person name="Milosavljevic A."/>
            <person name="Palermo R.E."/>
            <person name="Siepel A."/>
            <person name="Sikela J.M."/>
            <person name="Attaway T."/>
            <person name="Bell S."/>
            <person name="Bernard K.E."/>
            <person name="Buhay C.J."/>
            <person name="Chandrabose M.N."/>
            <person name="Dao M."/>
            <person name="Davis C."/>
            <person name="Delehaunty K.D."/>
            <person name="Ding Y."/>
            <person name="Dinh H.H."/>
            <person name="Dugan-Rocha S."/>
            <person name="Fulton L.A."/>
            <person name="Gabisi R.A."/>
            <person name="Garner T.T."/>
            <person name="Godfrey J."/>
            <person name="Hawes A.C."/>
            <person name="Hernandez J."/>
            <person name="Hines S."/>
            <person name="Holder M."/>
            <person name="Hume J."/>
            <person name="Jhangiani S.N."/>
            <person name="Joshi V."/>
            <person name="Khan Z.M."/>
            <person name="Kirkness E.F."/>
            <person name="Cree A."/>
            <person name="Fowler R.G."/>
            <person name="Lee S."/>
            <person name="Lewis L.R."/>
            <person name="Li Z."/>
            <person name="Liu Y.-S."/>
            <person name="Moore S.M."/>
            <person name="Muzny D."/>
            <person name="Nazareth L.V."/>
            <person name="Ngo D.N."/>
            <person name="Okwuonu G.O."/>
            <person name="Pai G."/>
            <person name="Parker D."/>
            <person name="Paul H.A."/>
            <person name="Pfannkoch C."/>
            <person name="Pohl C.S."/>
            <person name="Rogers Y.-H.C."/>
            <person name="Ruiz S.J."/>
            <person name="Sabo A."/>
            <person name="Santibanez J."/>
            <person name="Schneider B.W."/>
            <person name="Smith S.M."/>
            <person name="Sodergren E."/>
            <person name="Svatek A.F."/>
            <person name="Utterback T.R."/>
            <person name="Vattathil S."/>
            <person name="Warren W."/>
            <person name="White C.S."/>
            <person name="Chinwalla A.T."/>
            <person name="Feng Y."/>
            <person name="Halpern A.L."/>
            <person name="Hillier L.W."/>
            <person name="Huang X."/>
            <person name="Minx P."/>
            <person name="Nelson J.O."/>
            <person name="Pepin K.H."/>
            <person name="Qin X."/>
            <person name="Sutton G.G."/>
            <person name="Venter E."/>
            <person name="Walenz B.P."/>
            <person name="Wallis J.W."/>
            <person name="Worley K.C."/>
            <person name="Yang S.-P."/>
            <person name="Jones S.M."/>
            <person name="Marra M.A."/>
            <person name="Rocchi M."/>
            <person name="Schein J.E."/>
            <person name="Baertsch R."/>
            <person name="Clarke L."/>
            <person name="Csuros M."/>
            <person name="Glasscock J."/>
            <person name="Harris R.A."/>
            <person name="Havlak P."/>
            <person name="Jackson A.R."/>
            <person name="Jiang H."/>
            <person name="Liu Y."/>
            <person name="Messina D.N."/>
            <person name="Shen Y."/>
            <person name="Song H.X.-Z."/>
            <person name="Wylie T."/>
            <person name="Zhang L."/>
            <person name="Birney E."/>
            <person name="Han K."/>
            <person name="Konkel M.K."/>
            <person name="Lee J."/>
            <person name="Smit A.F.A."/>
            <person name="Ullmer B."/>
            <person name="Wang H."/>
            <person name="Xing J."/>
            <person name="Burhans R."/>
            <person name="Cheng Z."/>
            <person name="Karro J.E."/>
            <person name="Ma J."/>
            <person name="Raney B."/>
            <person name="She X."/>
            <person name="Cox M.J."/>
            <person name="Demuth J.P."/>
            <person name="Dumas L.J."/>
            <person name="Han S.-G."/>
            <person name="Hopkins J."/>
            <person name="Karimpour-Fard A."/>
            <person name="Kim Y.H."/>
            <person name="Pollack J.R."/>
            <person name="Vinar T."/>
            <person name="Addo-Quaye C."/>
            <person name="Degenhardt J."/>
            <person name="Denby A."/>
            <person name="Hubisz M.J."/>
            <person name="Indap A."/>
            <person name="Kosiol C."/>
            <person name="Lahn B.T."/>
            <person name="Lawson H.A."/>
            <person name="Marklein A."/>
            <person name="Nielsen R."/>
            <person name="Vallender E.J."/>
            <person name="Clark A.G."/>
            <person name="Ferguson B."/>
            <person name="Hernandez R.D."/>
            <person name="Hirani K."/>
            <person name="Kehrer-Sawatzki H."/>
            <person name="Kolb J."/>
            <person name="Patil S."/>
            <person name="Pu L.-L."/>
            <person name="Ren Y."/>
            <person name="Smith D.G."/>
            <person name="Wheeler D.A."/>
            <person name="Schenck I."/>
            <person name="Ball E.V."/>
            <person name="Chen R."/>
            <person name="Cooper D.N."/>
            <person name="Giardine B."/>
            <person name="Hsu F."/>
            <person name="Kent W.J."/>
            <person name="Lesk A."/>
            <person name="Nelson D.L."/>
            <person name="O'brien W.E."/>
            <person name="Pruefer K."/>
            <person name="Stenson P.D."/>
            <person name="Wallace J.C."/>
            <person name="Ke H."/>
            <person name="Liu X.-M."/>
            <person name="Wang P."/>
            <person name="Xiang A.P."/>
            <person name="Yang F."/>
            <person name="Barber G.P."/>
            <person name="Haussler D."/>
            <person name="Karolchik D."/>
            <person name="Kern A.D."/>
            <person name="Kuhn R.M."/>
            <person name="Smith K.E."/>
            <person name="Zwieg A.S."/>
        </authorList>
    </citation>
    <scope>NUCLEOTIDE SEQUENCE [LARGE SCALE GENOMIC DNA]</scope>
    <source>
        <strain evidence="8">17573</strain>
    </source>
</reference>
<dbReference type="GO" id="GO:0046872">
    <property type="term" value="F:metal ion binding"/>
    <property type="evidence" value="ECO:0007669"/>
    <property type="project" value="UniProtKB-KW"/>
</dbReference>
<evidence type="ECO:0000256" key="2">
    <source>
        <dbReference type="ARBA" id="ARBA00022734"/>
    </source>
</evidence>
<sequence length="312" mass="34648">ELSMLRTMTRLCFLLFFSVATSGCSAAASSLEMLLREFQTCASSFSSLPRSCKEVKECCHSRAGDNFLCTENGVVYQTFCDMTSGGGGWTLVASVHENDVHGKCTVGDCWSSQQGSKADYPEGYGNWANYNIFGSAEAAMSNDYKNPSYYDIQAKDLGIWHVPNKSSMQHWRNSTLLRYRTNTGFFQRLGHHLFGLYQVHGAAGYIPVVYDFGDAKKTASCYSPYGQWEFVAGFVQFWVFNNERAAKALCAGIRVTGCNTEHHCISGGGFFPQGKPCQCGDFSAFDWNGYGAHIRRSCSQEIMVAAVLLFYR</sequence>
<dbReference type="AlphaFoldDB" id="F7GWE6"/>
<reference evidence="7" key="4">
    <citation type="submission" date="2025-09" db="UniProtKB">
        <authorList>
            <consortium name="Ensembl"/>
        </authorList>
    </citation>
    <scope>IDENTIFICATION</scope>
    <source>
        <strain evidence="7">17573</strain>
    </source>
</reference>
<reference evidence="7" key="3">
    <citation type="submission" date="2025-08" db="UniProtKB">
        <authorList>
            <consortium name="Ensembl"/>
        </authorList>
    </citation>
    <scope>IDENTIFICATION</scope>
    <source>
        <strain evidence="7">17573</strain>
    </source>
</reference>
<reference evidence="7" key="2">
    <citation type="submission" date="2019-01" db="EMBL/GenBank/DDBJ databases">
        <authorList>
            <person name="Graves T."/>
            <person name="Eichler E.E."/>
            <person name="Wilson R.K."/>
        </authorList>
    </citation>
    <scope>NUCLEOTIDE SEQUENCE [LARGE SCALE GENOMIC DNA]</scope>
    <source>
        <strain evidence="7">17573</strain>
    </source>
</reference>
<keyword evidence="1" id="KW-0479">Metal-binding</keyword>
<feature type="signal peptide" evidence="5">
    <location>
        <begin position="1"/>
        <end position="26"/>
    </location>
</feature>
<evidence type="ECO:0000313" key="8">
    <source>
        <dbReference type="Proteomes" id="UP000006718"/>
    </source>
</evidence>
<dbReference type="HOGENOM" id="CLU_066147_0_0_1"/>
<proteinExistence type="predicted"/>
<keyword evidence="4" id="KW-1015">Disulfide bond</keyword>
<keyword evidence="8" id="KW-1185">Reference proteome</keyword>
<dbReference type="VEuPathDB" id="HostDB:ENSMMUG00000012037"/>
<dbReference type="GO" id="GO:0070492">
    <property type="term" value="F:oligosaccharide binding"/>
    <property type="evidence" value="ECO:0000318"/>
    <property type="project" value="GO_Central"/>
</dbReference>
<dbReference type="Bgee" id="ENSMMUG00000012037">
    <property type="expression patterns" value="Expressed in lung and 2 other cell types or tissues"/>
</dbReference>
<dbReference type="GeneTree" id="ENSGT00940000163851"/>
<dbReference type="SMR" id="F7GWE6"/>
<dbReference type="Gene3D" id="3.90.215.10">
    <property type="entry name" value="Gamma Fibrinogen, chain A, domain 1"/>
    <property type="match status" value="1"/>
</dbReference>
<keyword evidence="5" id="KW-0732">Signal</keyword>
<feature type="chain" id="PRO_5023904051" evidence="5">
    <location>
        <begin position="27"/>
        <end position="312"/>
    </location>
</feature>
<dbReference type="Proteomes" id="UP000006718">
    <property type="component" value="Chromosome 1"/>
</dbReference>
<dbReference type="Ensembl" id="ENSMMUT00000016861.4">
    <property type="protein sequence ID" value="ENSMMUP00000015791.4"/>
    <property type="gene ID" value="ENSMMUG00000012037.4"/>
</dbReference>
<evidence type="ECO:0000256" key="1">
    <source>
        <dbReference type="ARBA" id="ARBA00022723"/>
    </source>
</evidence>
<dbReference type="PROSITE" id="PS51406">
    <property type="entry name" value="FIBRINOGEN_C_2"/>
    <property type="match status" value="1"/>
</dbReference>
<feature type="domain" description="Fibrinogen C-terminal" evidence="6">
    <location>
        <begin position="43"/>
        <end position="102"/>
    </location>
</feature>
<dbReference type="STRING" id="9544.ENSMMUP00000015791"/>
<dbReference type="InterPro" id="IPR014716">
    <property type="entry name" value="Fibrinogen_a/b/g_C_1"/>
</dbReference>
<evidence type="ECO:0000256" key="5">
    <source>
        <dbReference type="SAM" id="SignalP"/>
    </source>
</evidence>
<evidence type="ECO:0000259" key="6">
    <source>
        <dbReference type="PROSITE" id="PS51406"/>
    </source>
</evidence>
<protein>
    <submittedName>
        <fullName evidence="7">Intelectin 2</fullName>
    </submittedName>
</protein>
<keyword evidence="2" id="KW-0430">Lectin</keyword>
<evidence type="ECO:0000256" key="4">
    <source>
        <dbReference type="ARBA" id="ARBA00023157"/>
    </source>
</evidence>
<accession>F7GWE6</accession>
<dbReference type="GO" id="GO:0005615">
    <property type="term" value="C:extracellular space"/>
    <property type="evidence" value="ECO:0000318"/>
    <property type="project" value="GO_Central"/>
</dbReference>
<dbReference type="PANTHER" id="PTHR16146">
    <property type="entry name" value="INTELECTIN"/>
    <property type="match status" value="1"/>
</dbReference>
<dbReference type="InterPro" id="IPR036056">
    <property type="entry name" value="Fibrinogen-like_C"/>
</dbReference>
<dbReference type="InParanoid" id="F7GWE6"/>
<name>F7GWE6_MACMU</name>
<dbReference type="SUPFAM" id="SSF56496">
    <property type="entry name" value="Fibrinogen C-terminal domain-like"/>
    <property type="match status" value="1"/>
</dbReference>
<dbReference type="OMA" id="DYKNPSH"/>
<organism evidence="7 8">
    <name type="scientific">Macaca mulatta</name>
    <name type="common">Rhesus macaque</name>
    <dbReference type="NCBI Taxonomy" id="9544"/>
    <lineage>
        <taxon>Eukaryota</taxon>
        <taxon>Metazoa</taxon>
        <taxon>Chordata</taxon>
        <taxon>Craniata</taxon>
        <taxon>Vertebrata</taxon>
        <taxon>Euteleostomi</taxon>
        <taxon>Mammalia</taxon>
        <taxon>Eutheria</taxon>
        <taxon>Euarchontoglires</taxon>
        <taxon>Primates</taxon>
        <taxon>Haplorrhini</taxon>
        <taxon>Catarrhini</taxon>
        <taxon>Cercopithecidae</taxon>
        <taxon>Cercopithecinae</taxon>
        <taxon>Macaca</taxon>
    </lineage>
</organism>